<dbReference type="OrthoDB" id="10071111at2759"/>
<feature type="region of interest" description="Disordered" evidence="1">
    <location>
        <begin position="235"/>
        <end position="260"/>
    </location>
</feature>
<organism evidence="2 3">
    <name type="scientific">Opisthorchis viverrini</name>
    <name type="common">Southeast Asian liver fluke</name>
    <dbReference type="NCBI Taxonomy" id="6198"/>
    <lineage>
        <taxon>Eukaryota</taxon>
        <taxon>Metazoa</taxon>
        <taxon>Spiralia</taxon>
        <taxon>Lophotrochozoa</taxon>
        <taxon>Platyhelminthes</taxon>
        <taxon>Trematoda</taxon>
        <taxon>Digenea</taxon>
        <taxon>Opisthorchiida</taxon>
        <taxon>Opisthorchiata</taxon>
        <taxon>Opisthorchiidae</taxon>
        <taxon>Opisthorchis</taxon>
    </lineage>
</organism>
<protein>
    <submittedName>
        <fullName evidence="2">Uncharacterized protein</fullName>
    </submittedName>
</protein>
<accession>A0A074Z975</accession>
<keyword evidence="3" id="KW-1185">Reference proteome</keyword>
<evidence type="ECO:0000313" key="3">
    <source>
        <dbReference type="Proteomes" id="UP000054324"/>
    </source>
</evidence>
<feature type="compositionally biased region" description="Basic residues" evidence="1">
    <location>
        <begin position="127"/>
        <end position="136"/>
    </location>
</feature>
<sequence>MERDYTRIHGNAGQIGPGFQKASDQLKKIKSSSCSTLSVPSCHAIQRKHEGWDTARLPKPRQGPVKPTKMHFDVSSQRKLVQSSSGKDIIINGVFGPWRDYSTIDYDSRWGAVLKVPRKFSLKRSHFKSRSLRKMPRREVAPLGSRKQQEGSTRAGILPGCPSLDRGSPEAEVGFEPRTFRPLETAQWLRRQLTDRKVRGSNQTSASRLLLCGLGISALTIPLSGIADRLRMGGTVGPPSRQRSSAVIFSHRTSRVKSAH</sequence>
<name>A0A074Z975_OPIVI</name>
<dbReference type="RefSeq" id="XP_009174116.1">
    <property type="nucleotide sequence ID" value="XM_009175852.1"/>
</dbReference>
<dbReference type="EMBL" id="KL596917">
    <property type="protein sequence ID" value="KER22127.1"/>
    <property type="molecule type" value="Genomic_DNA"/>
</dbReference>
<dbReference type="Proteomes" id="UP000054324">
    <property type="component" value="Unassembled WGS sequence"/>
</dbReference>
<dbReference type="CTD" id="20323864"/>
<gene>
    <name evidence="2" type="ORF">T265_09696</name>
</gene>
<feature type="region of interest" description="Disordered" evidence="1">
    <location>
        <begin position="54"/>
        <end position="74"/>
    </location>
</feature>
<evidence type="ECO:0000256" key="1">
    <source>
        <dbReference type="SAM" id="MobiDB-lite"/>
    </source>
</evidence>
<dbReference type="GeneID" id="20323864"/>
<feature type="region of interest" description="Disordered" evidence="1">
    <location>
        <begin position="127"/>
        <end position="172"/>
    </location>
</feature>
<dbReference type="KEGG" id="ovi:T265_09696"/>
<proteinExistence type="predicted"/>
<dbReference type="AlphaFoldDB" id="A0A074Z975"/>
<evidence type="ECO:0000313" key="2">
    <source>
        <dbReference type="EMBL" id="KER22127.1"/>
    </source>
</evidence>
<reference evidence="2 3" key="1">
    <citation type="submission" date="2013-11" db="EMBL/GenBank/DDBJ databases">
        <title>Opisthorchis viverrini - life in the bile duct.</title>
        <authorList>
            <person name="Young N.D."/>
            <person name="Nagarajan N."/>
            <person name="Lin S.J."/>
            <person name="Korhonen P.K."/>
            <person name="Jex A.R."/>
            <person name="Hall R.S."/>
            <person name="Safavi-Hemami H."/>
            <person name="Kaewkong W."/>
            <person name="Bertrand D."/>
            <person name="Gao S."/>
            <person name="Seet Q."/>
            <person name="Wongkham S."/>
            <person name="Teh B.T."/>
            <person name="Wongkham C."/>
            <person name="Intapan P.M."/>
            <person name="Maleewong W."/>
            <person name="Yang X."/>
            <person name="Hu M."/>
            <person name="Wang Z."/>
            <person name="Hofmann A."/>
            <person name="Sternberg P.W."/>
            <person name="Tan P."/>
            <person name="Wang J."/>
            <person name="Gasser R.B."/>
        </authorList>
    </citation>
    <scope>NUCLEOTIDE SEQUENCE [LARGE SCALE GENOMIC DNA]</scope>
</reference>